<dbReference type="EMBL" id="BSDY01000002">
    <property type="protein sequence ID" value="GLI55163.1"/>
    <property type="molecule type" value="Genomic_DNA"/>
</dbReference>
<dbReference type="GO" id="GO:0046872">
    <property type="term" value="F:metal ion binding"/>
    <property type="evidence" value="ECO:0007669"/>
    <property type="project" value="UniProtKB-KW"/>
</dbReference>
<dbReference type="CDD" id="cd04194">
    <property type="entry name" value="GT8_A4GalT_like"/>
    <property type="match status" value="1"/>
</dbReference>
<evidence type="ECO:0000256" key="1">
    <source>
        <dbReference type="ARBA" id="ARBA00022676"/>
    </source>
</evidence>
<proteinExistence type="predicted"/>
<evidence type="ECO:0000313" key="5">
    <source>
        <dbReference type="Proteomes" id="UP001144471"/>
    </source>
</evidence>
<dbReference type="InterPro" id="IPR050748">
    <property type="entry name" value="Glycosyltrans_8_dom-fam"/>
</dbReference>
<dbReference type="Pfam" id="PF01501">
    <property type="entry name" value="Glyco_transf_8"/>
    <property type="match status" value="1"/>
</dbReference>
<keyword evidence="5" id="KW-1185">Reference proteome</keyword>
<dbReference type="AlphaFoldDB" id="A0A9W6GH59"/>
<name>A0A9W6GH59_9FUSO</name>
<dbReference type="GO" id="GO:0016757">
    <property type="term" value="F:glycosyltransferase activity"/>
    <property type="evidence" value="ECO:0007669"/>
    <property type="project" value="UniProtKB-KW"/>
</dbReference>
<dbReference type="PANTHER" id="PTHR13778:SF47">
    <property type="entry name" value="LIPOPOLYSACCHARIDE 1,3-GALACTOSYLTRANSFERASE"/>
    <property type="match status" value="1"/>
</dbReference>
<dbReference type="Gene3D" id="3.90.550.10">
    <property type="entry name" value="Spore Coat Polysaccharide Biosynthesis Protein SpsA, Chain A"/>
    <property type="match status" value="1"/>
</dbReference>
<dbReference type="InterPro" id="IPR029044">
    <property type="entry name" value="Nucleotide-diphossugar_trans"/>
</dbReference>
<evidence type="ECO:0000256" key="3">
    <source>
        <dbReference type="ARBA" id="ARBA00022723"/>
    </source>
</evidence>
<comment type="caution">
    <text evidence="4">The sequence shown here is derived from an EMBL/GenBank/DDBJ whole genome shotgun (WGS) entry which is preliminary data.</text>
</comment>
<organism evidence="4 5">
    <name type="scientific">Propionigenium maris DSM 9537</name>
    <dbReference type="NCBI Taxonomy" id="1123000"/>
    <lineage>
        <taxon>Bacteria</taxon>
        <taxon>Fusobacteriati</taxon>
        <taxon>Fusobacteriota</taxon>
        <taxon>Fusobacteriia</taxon>
        <taxon>Fusobacteriales</taxon>
        <taxon>Fusobacteriaceae</taxon>
        <taxon>Propionigenium</taxon>
    </lineage>
</organism>
<dbReference type="InterPro" id="IPR002495">
    <property type="entry name" value="Glyco_trans_8"/>
</dbReference>
<evidence type="ECO:0000313" key="4">
    <source>
        <dbReference type="EMBL" id="GLI55163.1"/>
    </source>
</evidence>
<dbReference type="SUPFAM" id="SSF53448">
    <property type="entry name" value="Nucleotide-diphospho-sugar transferases"/>
    <property type="match status" value="1"/>
</dbReference>
<accession>A0A9W6GH59</accession>
<keyword evidence="3" id="KW-0479">Metal-binding</keyword>
<keyword evidence="1" id="KW-0328">Glycosyltransferase</keyword>
<reference evidence="4" key="1">
    <citation type="submission" date="2022-12" db="EMBL/GenBank/DDBJ databases">
        <title>Reference genome sequencing for broad-spectrum identification of bacterial and archaeal isolates by mass spectrometry.</title>
        <authorList>
            <person name="Sekiguchi Y."/>
            <person name="Tourlousse D.M."/>
        </authorList>
    </citation>
    <scope>NUCLEOTIDE SEQUENCE</scope>
    <source>
        <strain evidence="4">10succ1</strain>
    </source>
</reference>
<gene>
    <name evidence="4" type="primary">gspA</name>
    <name evidence="4" type="ORF">PM10SUCC1_06780</name>
</gene>
<dbReference type="Proteomes" id="UP001144471">
    <property type="component" value="Unassembled WGS sequence"/>
</dbReference>
<dbReference type="RefSeq" id="WP_281833450.1">
    <property type="nucleotide sequence ID" value="NZ_BSDY01000002.1"/>
</dbReference>
<keyword evidence="2" id="KW-0808">Transferase</keyword>
<sequence length="296" mass="34797">MNLVFVINEKNEYARHLGVVMSSILNNTNEFCKFWILYDNLSSESMIKLEKISKKNNSEINFIKINREKIKSLPIDERSYIDLVTYARLLAPEILKDEDKALYLDCDLVVLKDIKELYGLEFNGKSLVAVTDGERDQNRGKKRLDLKEEDSYFNAGVLLMNLEKLRENNKFQKAVEFAATTDKVLELNDQDALNAVLYDDFREGGKSWNYTHGNSEELRLKKSEVGIIHYTGSIKPWDARCINKYRREYLRYLKLTPWEGYPLDNQSLFNSLMREVTMLKLYSRSFRHSIKKMLKR</sequence>
<evidence type="ECO:0000256" key="2">
    <source>
        <dbReference type="ARBA" id="ARBA00022679"/>
    </source>
</evidence>
<dbReference type="PANTHER" id="PTHR13778">
    <property type="entry name" value="GLYCOSYLTRANSFERASE 8 DOMAIN-CONTAINING PROTEIN"/>
    <property type="match status" value="1"/>
</dbReference>
<protein>
    <submittedName>
        <fullName evidence="4">General stress protein A</fullName>
    </submittedName>
</protein>